<accession>A0A4Y9XZ89</accession>
<sequence length="194" mass="21659">MLVMALGFAKETSERMPPHRARLLVIRRPEGRRGSPAWKVWLFAQATRICPGVAKKSTIKGLQMLHAQLLYERVFNGRLYAEQTLISAMQRFTAGGVIDTEMTVNDLQHVVHHGLNEFKDSFDNQPMAYFCVTLSPRDLTSLAKGSLVKWIPGQKLTIQYNCGAALMASGVQSFPRIKPSGLRCNIVTLRLACS</sequence>
<proteinExistence type="predicted"/>
<evidence type="ECO:0000313" key="1">
    <source>
        <dbReference type="EMBL" id="TFY54783.1"/>
    </source>
</evidence>
<comment type="caution">
    <text evidence="1">The sequence shown here is derived from an EMBL/GenBank/DDBJ whole genome shotgun (WGS) entry which is preliminary data.</text>
</comment>
<protein>
    <submittedName>
        <fullName evidence="1">Uncharacterized protein</fullName>
    </submittedName>
</protein>
<keyword evidence="2" id="KW-1185">Reference proteome</keyword>
<organism evidence="1 2">
    <name type="scientific">Dentipellis fragilis</name>
    <dbReference type="NCBI Taxonomy" id="205917"/>
    <lineage>
        <taxon>Eukaryota</taxon>
        <taxon>Fungi</taxon>
        <taxon>Dikarya</taxon>
        <taxon>Basidiomycota</taxon>
        <taxon>Agaricomycotina</taxon>
        <taxon>Agaricomycetes</taxon>
        <taxon>Russulales</taxon>
        <taxon>Hericiaceae</taxon>
        <taxon>Dentipellis</taxon>
    </lineage>
</organism>
<gene>
    <name evidence="1" type="ORF">EVG20_g9566</name>
</gene>
<dbReference type="EMBL" id="SEOQ01000988">
    <property type="protein sequence ID" value="TFY54783.1"/>
    <property type="molecule type" value="Genomic_DNA"/>
</dbReference>
<dbReference type="AlphaFoldDB" id="A0A4Y9XZ89"/>
<evidence type="ECO:0000313" key="2">
    <source>
        <dbReference type="Proteomes" id="UP000298327"/>
    </source>
</evidence>
<name>A0A4Y9XZ89_9AGAM</name>
<reference evidence="1 2" key="1">
    <citation type="submission" date="2019-02" db="EMBL/GenBank/DDBJ databases">
        <title>Genome sequencing of the rare red list fungi Dentipellis fragilis.</title>
        <authorList>
            <person name="Buettner E."/>
            <person name="Kellner H."/>
        </authorList>
    </citation>
    <scope>NUCLEOTIDE SEQUENCE [LARGE SCALE GENOMIC DNA]</scope>
    <source>
        <strain evidence="1 2">DSM 105465</strain>
    </source>
</reference>
<dbReference type="Proteomes" id="UP000298327">
    <property type="component" value="Unassembled WGS sequence"/>
</dbReference>